<feature type="chain" id="PRO_5002093593" description="Sucrose synthase first GT-B domain-containing protein" evidence="4">
    <location>
        <begin position="17"/>
        <end position="158"/>
    </location>
</feature>
<dbReference type="EMBL" id="KN647948">
    <property type="protein sequence ID" value="KHN35909.1"/>
    <property type="molecule type" value="Genomic_DNA"/>
</dbReference>
<sequence>MPKVPLPLLLLHSVLSMNSAAMNMLLPRNSFVSLRSFWFGERLGSVKVKVKALRWSVATDEVRSVGCVLFWCMANRADQVDPFKEWGFHKGLGNTTLVLEKVVYILDQVRALEEEILHKIELQGLVLFCLLRKSKKKEKEPMEKPPSKSQIKKRPSMW</sequence>
<feature type="signal peptide" evidence="4">
    <location>
        <begin position="1"/>
        <end position="16"/>
    </location>
</feature>
<proteinExistence type="predicted"/>
<dbReference type="Pfam" id="PF00862">
    <property type="entry name" value="GT-B_Sucrose_synth"/>
    <property type="match status" value="1"/>
</dbReference>
<evidence type="ECO:0000256" key="1">
    <source>
        <dbReference type="ARBA" id="ARBA00022676"/>
    </source>
</evidence>
<dbReference type="InterPro" id="IPR000368">
    <property type="entry name" value="Sucrose_synth_GT-B1"/>
</dbReference>
<name>A0A0B2RUJ6_GLYSO</name>
<evidence type="ECO:0000259" key="5">
    <source>
        <dbReference type="Pfam" id="PF00862"/>
    </source>
</evidence>
<feature type="compositionally biased region" description="Basic and acidic residues" evidence="3">
    <location>
        <begin position="137"/>
        <end position="146"/>
    </location>
</feature>
<keyword evidence="2" id="KW-0808">Transferase</keyword>
<reference evidence="6" key="1">
    <citation type="submission" date="2014-07" db="EMBL/GenBank/DDBJ databases">
        <title>Identification of a novel salt tolerance gene in wild soybean by whole-genome sequencing.</title>
        <authorList>
            <person name="Lam H.-M."/>
            <person name="Qi X."/>
            <person name="Li M.-W."/>
            <person name="Liu X."/>
            <person name="Xie M."/>
            <person name="Ni M."/>
            <person name="Xu X."/>
        </authorList>
    </citation>
    <scope>NUCLEOTIDE SEQUENCE [LARGE SCALE GENOMIC DNA]</scope>
    <source>
        <tissue evidence="6">Root</tissue>
    </source>
</reference>
<organism evidence="6">
    <name type="scientific">Glycine soja</name>
    <name type="common">Wild soybean</name>
    <dbReference type="NCBI Taxonomy" id="3848"/>
    <lineage>
        <taxon>Eukaryota</taxon>
        <taxon>Viridiplantae</taxon>
        <taxon>Streptophyta</taxon>
        <taxon>Embryophyta</taxon>
        <taxon>Tracheophyta</taxon>
        <taxon>Spermatophyta</taxon>
        <taxon>Magnoliopsida</taxon>
        <taxon>eudicotyledons</taxon>
        <taxon>Gunneridae</taxon>
        <taxon>Pentapetalae</taxon>
        <taxon>rosids</taxon>
        <taxon>fabids</taxon>
        <taxon>Fabales</taxon>
        <taxon>Fabaceae</taxon>
        <taxon>Papilionoideae</taxon>
        <taxon>50 kb inversion clade</taxon>
        <taxon>NPAAA clade</taxon>
        <taxon>indigoferoid/millettioid clade</taxon>
        <taxon>Phaseoleae</taxon>
        <taxon>Glycine</taxon>
        <taxon>Glycine subgen. Soja</taxon>
    </lineage>
</organism>
<evidence type="ECO:0000256" key="3">
    <source>
        <dbReference type="SAM" id="MobiDB-lite"/>
    </source>
</evidence>
<keyword evidence="1" id="KW-0328">Glycosyltransferase</keyword>
<dbReference type="GO" id="GO:0016757">
    <property type="term" value="F:glycosyltransferase activity"/>
    <property type="evidence" value="ECO:0007669"/>
    <property type="project" value="UniProtKB-KW"/>
</dbReference>
<protein>
    <recommendedName>
        <fullName evidence="5">Sucrose synthase first GT-B domain-containing protein</fullName>
    </recommendedName>
</protein>
<evidence type="ECO:0000313" key="6">
    <source>
        <dbReference type="EMBL" id="KHN35909.1"/>
    </source>
</evidence>
<keyword evidence="4" id="KW-0732">Signal</keyword>
<evidence type="ECO:0000256" key="2">
    <source>
        <dbReference type="ARBA" id="ARBA00022679"/>
    </source>
</evidence>
<evidence type="ECO:0000256" key="4">
    <source>
        <dbReference type="SAM" id="SignalP"/>
    </source>
</evidence>
<feature type="region of interest" description="Disordered" evidence="3">
    <location>
        <begin position="136"/>
        <end position="158"/>
    </location>
</feature>
<dbReference type="Proteomes" id="UP000053555">
    <property type="component" value="Unassembled WGS sequence"/>
</dbReference>
<accession>A0A0B2RUJ6</accession>
<dbReference type="AlphaFoldDB" id="A0A0B2RUJ6"/>
<gene>
    <name evidence="6" type="ORF">glysoja_038280</name>
</gene>
<feature type="domain" description="Sucrose synthase first GT-B" evidence="5">
    <location>
        <begin position="100"/>
        <end position="126"/>
    </location>
</feature>